<comment type="similarity">
    <text evidence="8 10">Belongs to the E3 ubiquitin-protein ligase UBR1-like family.</text>
</comment>
<proteinExistence type="inferred from homology"/>
<dbReference type="EC" id="2.3.2.27" evidence="10"/>
<evidence type="ECO:0000256" key="10">
    <source>
        <dbReference type="RuleBase" id="RU366018"/>
    </source>
</evidence>
<accession>A0A7I4A8R1</accession>
<evidence type="ECO:0000256" key="9">
    <source>
        <dbReference type="PROSITE-ProRule" id="PRU00508"/>
    </source>
</evidence>
<keyword evidence="3 10" id="KW-0808">Transferase</keyword>
<dbReference type="UniPathway" id="UPA00143"/>
<dbReference type="Pfam" id="PF22960">
    <property type="entry name" value="WHD_UBR1"/>
    <property type="match status" value="1"/>
</dbReference>
<evidence type="ECO:0000256" key="6">
    <source>
        <dbReference type="ARBA" id="ARBA00022786"/>
    </source>
</evidence>
<feature type="region of interest" description="Disordered" evidence="11">
    <location>
        <begin position="1527"/>
        <end position="1552"/>
    </location>
</feature>
<evidence type="ECO:0000256" key="5">
    <source>
        <dbReference type="ARBA" id="ARBA00022771"/>
    </source>
</evidence>
<keyword evidence="4 10" id="KW-0479">Metal-binding</keyword>
<dbReference type="Gramene" id="Pp3c10_20380V3.5">
    <property type="protein sequence ID" value="Pp3c10_20380V3.5"/>
    <property type="gene ID" value="Pp3c10_20380"/>
</dbReference>
<dbReference type="InterPro" id="IPR003126">
    <property type="entry name" value="Znf_UBR"/>
</dbReference>
<evidence type="ECO:0000256" key="2">
    <source>
        <dbReference type="ARBA" id="ARBA00004906"/>
    </source>
</evidence>
<evidence type="ECO:0000256" key="8">
    <source>
        <dbReference type="ARBA" id="ARBA00046341"/>
    </source>
</evidence>
<keyword evidence="7 10" id="KW-0862">Zinc</keyword>
<dbReference type="Gramene" id="Pp3c10_20380V3.2">
    <property type="protein sequence ID" value="Pp3c10_20380V3.2"/>
    <property type="gene ID" value="Pp3c10_20380"/>
</dbReference>
<dbReference type="Pfam" id="PF18995">
    <property type="entry name" value="PRT6_C"/>
    <property type="match status" value="1"/>
</dbReference>
<dbReference type="GO" id="GO:0000151">
    <property type="term" value="C:ubiquitin ligase complex"/>
    <property type="evidence" value="ECO:0000318"/>
    <property type="project" value="GO_Central"/>
</dbReference>
<evidence type="ECO:0000256" key="1">
    <source>
        <dbReference type="ARBA" id="ARBA00000900"/>
    </source>
</evidence>
<dbReference type="InterPro" id="IPR036390">
    <property type="entry name" value="WH_DNA-bd_sf"/>
</dbReference>
<evidence type="ECO:0000256" key="11">
    <source>
        <dbReference type="SAM" id="MobiDB-lite"/>
    </source>
</evidence>
<dbReference type="EnsemblPlants" id="Pp3c10_20380V3.5">
    <property type="protein sequence ID" value="Pp3c10_20380V3.5"/>
    <property type="gene ID" value="Pp3c10_20380"/>
</dbReference>
<keyword evidence="6 10" id="KW-0833">Ubl conjugation pathway</keyword>
<dbReference type="GO" id="GO:0008270">
    <property type="term" value="F:zinc ion binding"/>
    <property type="evidence" value="ECO:0007669"/>
    <property type="project" value="UniProtKB-UniRule"/>
</dbReference>
<evidence type="ECO:0000256" key="3">
    <source>
        <dbReference type="ARBA" id="ARBA00022679"/>
    </source>
</evidence>
<feature type="zinc finger region" description="UBR-type" evidence="9">
    <location>
        <begin position="144"/>
        <end position="214"/>
    </location>
</feature>
<dbReference type="EnsemblPlants" id="Pp3c10_20380V3.2">
    <property type="protein sequence ID" value="Pp3c10_20380V3.2"/>
    <property type="gene ID" value="Pp3c10_20380"/>
</dbReference>
<dbReference type="PANTHER" id="PTHR21497:SF53">
    <property type="entry name" value="E3 UBIQUITIN-PROTEIN LIGASE PRT6"/>
    <property type="match status" value="1"/>
</dbReference>
<name>A0A7I4A8R1_PHYPA</name>
<dbReference type="InterPro" id="IPR055194">
    <property type="entry name" value="UBR1-like_WH"/>
</dbReference>
<evidence type="ECO:0000313" key="13">
    <source>
        <dbReference type="EnsemblPlants" id="Pp3c10_20380V3.5"/>
    </source>
</evidence>
<dbReference type="FunFam" id="2.10.110.30:FF:000002">
    <property type="entry name" value="Putative e3 ubiquitin-protein ligase ubr3"/>
    <property type="match status" value="1"/>
</dbReference>
<dbReference type="GO" id="GO:0016567">
    <property type="term" value="P:protein ubiquitination"/>
    <property type="evidence" value="ECO:0000318"/>
    <property type="project" value="GO_Central"/>
</dbReference>
<comment type="catalytic activity">
    <reaction evidence="1 10">
        <text>S-ubiquitinyl-[E2 ubiquitin-conjugating enzyme]-L-cysteine + [acceptor protein]-L-lysine = [E2 ubiquitin-conjugating enzyme]-L-cysteine + N(6)-ubiquitinyl-[acceptor protein]-L-lysine.</text>
        <dbReference type="EC" id="2.3.2.27"/>
    </reaction>
</comment>
<dbReference type="InterPro" id="IPR039164">
    <property type="entry name" value="UBR1-like"/>
</dbReference>
<feature type="domain" description="UBR-type" evidence="12">
    <location>
        <begin position="144"/>
        <end position="214"/>
    </location>
</feature>
<dbReference type="PANTHER" id="PTHR21497">
    <property type="entry name" value="UBIQUITIN LIGASE E3 ALPHA-RELATED"/>
    <property type="match status" value="1"/>
</dbReference>
<dbReference type="Pfam" id="PF02207">
    <property type="entry name" value="zf-UBR"/>
    <property type="match status" value="1"/>
</dbReference>
<dbReference type="PROSITE" id="PS51157">
    <property type="entry name" value="ZF_UBR"/>
    <property type="match status" value="1"/>
</dbReference>
<reference evidence="13 14" key="2">
    <citation type="journal article" date="2018" name="Plant J.">
        <title>The Physcomitrella patens chromosome-scale assembly reveals moss genome structure and evolution.</title>
        <authorList>
            <person name="Lang D."/>
            <person name="Ullrich K.K."/>
            <person name="Murat F."/>
            <person name="Fuchs J."/>
            <person name="Jenkins J."/>
            <person name="Haas F.B."/>
            <person name="Piednoel M."/>
            <person name="Gundlach H."/>
            <person name="Van Bel M."/>
            <person name="Meyberg R."/>
            <person name="Vives C."/>
            <person name="Morata J."/>
            <person name="Symeonidi A."/>
            <person name="Hiss M."/>
            <person name="Muchero W."/>
            <person name="Kamisugi Y."/>
            <person name="Saleh O."/>
            <person name="Blanc G."/>
            <person name="Decker E.L."/>
            <person name="van Gessel N."/>
            <person name="Grimwood J."/>
            <person name="Hayes R.D."/>
            <person name="Graham S.W."/>
            <person name="Gunter L.E."/>
            <person name="McDaniel S.F."/>
            <person name="Hoernstein S.N.W."/>
            <person name="Larsson A."/>
            <person name="Li F.W."/>
            <person name="Perroud P.F."/>
            <person name="Phillips J."/>
            <person name="Ranjan P."/>
            <person name="Rokshar D.S."/>
            <person name="Rothfels C.J."/>
            <person name="Schneider L."/>
            <person name="Shu S."/>
            <person name="Stevenson D.W."/>
            <person name="Thummler F."/>
            <person name="Tillich M."/>
            <person name="Villarreal Aguilar J.C."/>
            <person name="Widiez T."/>
            <person name="Wong G.K."/>
            <person name="Wymore A."/>
            <person name="Zhang Y."/>
            <person name="Zimmer A.D."/>
            <person name="Quatrano R.S."/>
            <person name="Mayer K.F.X."/>
            <person name="Goodstein D."/>
            <person name="Casacuberta J.M."/>
            <person name="Vandepoele K."/>
            <person name="Reski R."/>
            <person name="Cuming A.C."/>
            <person name="Tuskan G.A."/>
            <person name="Maumus F."/>
            <person name="Salse J."/>
            <person name="Schmutz J."/>
            <person name="Rensing S.A."/>
        </authorList>
    </citation>
    <scope>NUCLEOTIDE SEQUENCE [LARGE SCALE GENOMIC DNA]</scope>
    <source>
        <strain evidence="13 14">cv. Gransden 2004</strain>
    </source>
</reference>
<dbReference type="EMBL" id="ABEU02000010">
    <property type="status" value="NOT_ANNOTATED_CDS"/>
    <property type="molecule type" value="Genomic_DNA"/>
</dbReference>
<dbReference type="GO" id="GO:0005737">
    <property type="term" value="C:cytoplasm"/>
    <property type="evidence" value="ECO:0000318"/>
    <property type="project" value="GO_Central"/>
</dbReference>
<dbReference type="GeneID" id="112288015"/>
<keyword evidence="5 10" id="KW-0863">Zinc-finger</keyword>
<feature type="region of interest" description="Disordered" evidence="11">
    <location>
        <begin position="1"/>
        <end position="28"/>
    </location>
</feature>
<comment type="pathway">
    <text evidence="2 10">Protein modification; protein ubiquitination.</text>
</comment>
<dbReference type="Gene3D" id="1.10.10.2670">
    <property type="entry name" value="E3 ubiquitin-protein ligase"/>
    <property type="match status" value="1"/>
</dbReference>
<organism evidence="13 14">
    <name type="scientific">Physcomitrium patens</name>
    <name type="common">Spreading-leaved earth moss</name>
    <name type="synonym">Physcomitrella patens</name>
    <dbReference type="NCBI Taxonomy" id="3218"/>
    <lineage>
        <taxon>Eukaryota</taxon>
        <taxon>Viridiplantae</taxon>
        <taxon>Streptophyta</taxon>
        <taxon>Embryophyta</taxon>
        <taxon>Bryophyta</taxon>
        <taxon>Bryophytina</taxon>
        <taxon>Bryopsida</taxon>
        <taxon>Funariidae</taxon>
        <taxon>Funariales</taxon>
        <taxon>Funariaceae</taxon>
        <taxon>Physcomitrium</taxon>
    </lineage>
</organism>
<dbReference type="SMART" id="SM00396">
    <property type="entry name" value="ZnF_UBR1"/>
    <property type="match status" value="1"/>
</dbReference>
<evidence type="ECO:0000256" key="7">
    <source>
        <dbReference type="ARBA" id="ARBA00022833"/>
    </source>
</evidence>
<evidence type="ECO:0000259" key="12">
    <source>
        <dbReference type="PROSITE" id="PS51157"/>
    </source>
</evidence>
<dbReference type="KEGG" id="ppp:112288015"/>
<protein>
    <recommendedName>
        <fullName evidence="10">E3 ubiquitin-protein ligase</fullName>
        <ecNumber evidence="10">2.3.2.27</ecNumber>
    </recommendedName>
</protein>
<gene>
    <name evidence="13" type="primary">LOC112288015</name>
</gene>
<dbReference type="CDD" id="cd19673">
    <property type="entry name" value="UBR-box_UBR3"/>
    <property type="match status" value="1"/>
</dbReference>
<dbReference type="GO" id="GO:0061630">
    <property type="term" value="F:ubiquitin protein ligase activity"/>
    <property type="evidence" value="ECO:0000318"/>
    <property type="project" value="GO_Central"/>
</dbReference>
<reference evidence="13 14" key="1">
    <citation type="journal article" date="2008" name="Science">
        <title>The Physcomitrella genome reveals evolutionary insights into the conquest of land by plants.</title>
        <authorList>
            <person name="Rensing S."/>
            <person name="Lang D."/>
            <person name="Zimmer A."/>
            <person name="Terry A."/>
            <person name="Salamov A."/>
            <person name="Shapiro H."/>
            <person name="Nishiyama T."/>
            <person name="Perroud P.-F."/>
            <person name="Lindquist E."/>
            <person name="Kamisugi Y."/>
            <person name="Tanahashi T."/>
            <person name="Sakakibara K."/>
            <person name="Fujita T."/>
            <person name="Oishi K."/>
            <person name="Shin-I T."/>
            <person name="Kuroki Y."/>
            <person name="Toyoda A."/>
            <person name="Suzuki Y."/>
            <person name="Hashimoto A."/>
            <person name="Yamaguchi K."/>
            <person name="Sugano A."/>
            <person name="Kohara Y."/>
            <person name="Fujiyama A."/>
            <person name="Anterola A."/>
            <person name="Aoki S."/>
            <person name="Ashton N."/>
            <person name="Barbazuk W.B."/>
            <person name="Barker E."/>
            <person name="Bennetzen J."/>
            <person name="Bezanilla M."/>
            <person name="Blankenship R."/>
            <person name="Cho S.H."/>
            <person name="Dutcher S."/>
            <person name="Estelle M."/>
            <person name="Fawcett J.A."/>
            <person name="Gundlach H."/>
            <person name="Hanada K."/>
            <person name="Heyl A."/>
            <person name="Hicks K.A."/>
            <person name="Hugh J."/>
            <person name="Lohr M."/>
            <person name="Mayer K."/>
            <person name="Melkozernov A."/>
            <person name="Murata T."/>
            <person name="Nelson D."/>
            <person name="Pils B."/>
            <person name="Prigge M."/>
            <person name="Reiss B."/>
            <person name="Renner T."/>
            <person name="Rombauts S."/>
            <person name="Rushton P."/>
            <person name="Sanderfoot A."/>
            <person name="Schween G."/>
            <person name="Shiu S.-H."/>
            <person name="Stueber K."/>
            <person name="Theodoulou F.L."/>
            <person name="Tu H."/>
            <person name="Van de Peer Y."/>
            <person name="Verrier P.J."/>
            <person name="Waters E."/>
            <person name="Wood A."/>
            <person name="Yang L."/>
            <person name="Cove D."/>
            <person name="Cuming A."/>
            <person name="Hasebe M."/>
            <person name="Lucas S."/>
            <person name="Mishler D.B."/>
            <person name="Reski R."/>
            <person name="Grigoriev I."/>
            <person name="Quatrano R.S."/>
            <person name="Boore J.L."/>
        </authorList>
    </citation>
    <scope>NUCLEOTIDE SEQUENCE [LARGE SCALE GENOMIC DNA]</scope>
    <source>
        <strain evidence="13 14">cv. Gransden 2004</strain>
    </source>
</reference>
<reference evidence="13" key="3">
    <citation type="submission" date="2020-12" db="UniProtKB">
        <authorList>
            <consortium name="EnsemblPlants"/>
        </authorList>
    </citation>
    <scope>IDENTIFICATION</scope>
</reference>
<dbReference type="CDD" id="cd16482">
    <property type="entry name" value="RING-H2_UBR1-like"/>
    <property type="match status" value="1"/>
</dbReference>
<dbReference type="Gene3D" id="2.10.110.30">
    <property type="match status" value="1"/>
</dbReference>
<evidence type="ECO:0000256" key="4">
    <source>
        <dbReference type="ARBA" id="ARBA00022723"/>
    </source>
</evidence>
<dbReference type="FunCoup" id="A0A7I4A8R1">
    <property type="interactions" value="3413"/>
</dbReference>
<dbReference type="GO" id="GO:0071596">
    <property type="term" value="P:ubiquitin-dependent protein catabolic process via the N-end rule pathway"/>
    <property type="evidence" value="ECO:0000318"/>
    <property type="project" value="GO_Central"/>
</dbReference>
<feature type="region of interest" description="Disordered" evidence="11">
    <location>
        <begin position="1288"/>
        <end position="1313"/>
    </location>
</feature>
<keyword evidence="14" id="KW-1185">Reference proteome</keyword>
<evidence type="ECO:0000313" key="14">
    <source>
        <dbReference type="Proteomes" id="UP000006727"/>
    </source>
</evidence>
<dbReference type="Proteomes" id="UP000006727">
    <property type="component" value="Chromosome 10"/>
</dbReference>
<comment type="function">
    <text evidence="10">Ubiquitin ligase protein which is a component of the N-end rule pathway. Recognizes and binds to proteins bearing specific N-terminal residues that are destabilizing according to the N-end rule, leading to their ubiquitination and subsequent degradation.</text>
</comment>
<dbReference type="InterPro" id="IPR044046">
    <property type="entry name" value="E3_ligase_UBR-like_C"/>
</dbReference>
<feature type="compositionally biased region" description="Basic and acidic residues" evidence="11">
    <location>
        <begin position="1300"/>
        <end position="1312"/>
    </location>
</feature>
<dbReference type="OrthoDB" id="26387at2759"/>
<dbReference type="SUPFAM" id="SSF46785">
    <property type="entry name" value="Winged helix' DNA-binding domain"/>
    <property type="match status" value="1"/>
</dbReference>
<dbReference type="InterPro" id="IPR042065">
    <property type="entry name" value="E3_ELL-like"/>
</dbReference>
<sequence>MDGHATSNTSGSSFASASTATGGTSTSSVTSSILAIPSDAAILQRLIKCGVPSEYLERGKDGIAEYVKEHKPQVSEVIAALLPGPDEVQAVTSSGTDEVQGPGTRKEFLSQCRDALKWVQWVMFQGEPQAVLAAAGQGTGSTRGVCGAVWGSNDIAYRCRTCEHDPTCAICVPCFQNGNHASHDYSMIRTSGGCCDCGDVTAWKQSGFCSKHCGPGQVSQLPASLVESATPVLEALLFQWIRTLKAAELVAENKAKKWTAQSVDEKVACQLSVVCIEMLLEFCSFGEPMLAFTAEVVGNRSLGLVDTLMGTECFLPDRCVKHLQELLYKLLGDTKFKHTFAQTFISHYPACLRETFKEDAAVLGSLTRKKYREHSIVNSFSVQIFTVPTLTPKLVMEDGLLDMLLDTLKEFLRGCVGEDGRISVSKGPVVDRHYFRIIDDIRYVMTHLEVSRYVARKRPELARAWLHLVAFVQGMYPHRRITNTHVEDETDIWGSAYSLESQMAFIHPLFVGGAAVSSNLDPRSKDDLMSDSQGDLAASGSSDGVVFSNGNVNAVDGLQNINSEAGDTRTRVVDVDMYDAVLTADSIDDVSTELSLQRRGKIEFETVFIAGVQVSASLVWFVSECAQVLVTWLSLDASRESVKSGQLAIDASQISGIRRSTRWRGRGGRGIRDSPTQTTGGQIRVWLQRSRRLPFEPRVWPEAATQEQAAMGTNSGNQVADMDVEMQAPGEGFDNRAAEWWMGPEGLTTSNILDQSVEVDEWPLVDFDVSRQDVSFHIPLHRMLALLLHKALEFHSAKQDKSFGKEKILSSDGTSGEWRSFLEQVLPRKFRVPGFAAVVMEHPLRLQVLCAQVQAGMWRRNGHATRALCDLYHSVHWCEDSLEIDLFLLQCCAVLAPCEAFVDRIVARFALSDYFNFSFWHPNEYQVTLAQELIILLIRLVSERGFCGLTEKESLRRELVLRLAVGDTTRSYLLKALPPRLQDSKHLQECLDAVATYRNPSGMQQGKYALRDECWCELDLYHPRWSPRELQAAEERYLRACRSPAVFLQLPRWSPPFAALQGLGRLITSSRVHDMLRSIFFHAVYTDDPSNSRAPEELLLYALHLLALALDVCKSPNNIGGERREDLLGNNRPFSDIENSSSSSVKEHPPLLLRCGEKVAVGRANTLVAPESQSMLSLLVLLLRKPRNDGASEAGSYGFRDLIKKLLRSFAELDSICMYEIELLAPEVLHRVSVGITPKIDGTGGIDSKDVSVSESDRRKSIARERQAAAMAKMKAAQESFVVNYKPTEESSNLGDGDEAEAKRPKESRGESDELCEDVQFTHCALCRDAASASPLCFMVLVQRSKLLAIAEKPTPSWKRSLVTLDQVERDGESSDGVNAASGVASDGSRYLNSTAELWHWIQEALGDAQTQPRLLDDEDVLELLRNGPGVRDTFHVTPEPLLSWDAATAISLDTVSEEVESGSEIAEYENDNEAGTYEATGSVNVNWWEDNHSRVNQGESSTKRDKAVATVLAEYVAAAVCRGQSRPQERTRYGRSESPGHTGPEQLREGLTRSRRATARIPLSMSEAIRYKNSDTVGVHMSACGHAIHQDCRDRYFSSLLQRFYSRALFEGVQIVDLDMGEFLCPVCRRLANAILPVLPGQTGLNSSFISPSVAQLSSGVSSSTASLQVDHALRLLVKAEELVSRSEFRKVADPQLPYNVKVVLEDLAKRLCGLFYSEKDLFTSLSSIQGHVHQGLLLWNVFRYSLMSSELASRSQKLSENNGNGLMALIEMSEASHGSVLPLLLHAAKATQSQSRLSVLLRARGMQLLVDSIVNGISRDNHANDIPRDLHGNYSALMQYLEKDNDSVDVQLWKRLADPVLVHDAFSSFTWLLFCLPLPFPANGAPFIALLHLFYLVTIVQTIAQLGSFATSGTELTPSARSFIAAVQTGSNGTVLESSTGDSSISPTLESYLAYIRRCTLPFLRRCYLLQNLLSGAAQVLPVATAHQWELPQGHIHSTETETTSEDSKDADKQVLLEMEELDQLESVFLIPSLVNIFEQETNQQLVQAWCKHVKTDAGPRGIQHSIRVTTASPFKLMQLPYLFQDLMQRYVKEKCPRCKTVPDKPAICLMCGALCCAFSLRPCCSVNRQGECTRHAMNCGAGIGIFLMLRKTNILLLRCGRQAMWPSPYLDAFGEEDLELRRGKPLYLSRERYAALTNMVVAHGLDYSSPVLSHTTRDIPF</sequence>
<dbReference type="RefSeq" id="XP_024387526.1">
    <property type="nucleotide sequence ID" value="XM_024531758.2"/>
</dbReference>